<organism evidence="1 2">
    <name type="scientific">Paramuricea clavata</name>
    <name type="common">Red gorgonian</name>
    <name type="synonym">Violescent sea-whip</name>
    <dbReference type="NCBI Taxonomy" id="317549"/>
    <lineage>
        <taxon>Eukaryota</taxon>
        <taxon>Metazoa</taxon>
        <taxon>Cnidaria</taxon>
        <taxon>Anthozoa</taxon>
        <taxon>Octocorallia</taxon>
        <taxon>Malacalcyonacea</taxon>
        <taxon>Plexauridae</taxon>
        <taxon>Paramuricea</taxon>
    </lineage>
</organism>
<evidence type="ECO:0000313" key="1">
    <source>
        <dbReference type="EMBL" id="CAB4023229.1"/>
    </source>
</evidence>
<protein>
    <submittedName>
        <fullName evidence="1">Uncharacterized protein</fullName>
    </submittedName>
</protein>
<dbReference type="PANTHER" id="PTHR47510:SF3">
    <property type="entry name" value="ENDO_EXONUCLEASE_PHOSPHATASE DOMAIN-CONTAINING PROTEIN"/>
    <property type="match status" value="1"/>
</dbReference>
<sequence length="112" mass="12301">MSSASGRQNDVMNSLRFIEEASSTSDLANIVNDAFILPMKIFSPLPHDFQLEQDIPSSALFVLSVHSVFMKLSLLNPTKAQGPDGLPAWLLKENADLLAEPIAEIINSSFRE</sequence>
<feature type="non-terminal residue" evidence="1">
    <location>
        <position position="112"/>
    </location>
</feature>
<evidence type="ECO:0000313" key="2">
    <source>
        <dbReference type="Proteomes" id="UP001152795"/>
    </source>
</evidence>
<dbReference type="PANTHER" id="PTHR47510">
    <property type="entry name" value="REVERSE TRANSCRIPTASE DOMAIN-CONTAINING PROTEIN"/>
    <property type="match status" value="1"/>
</dbReference>
<dbReference type="OrthoDB" id="5978128at2759"/>
<comment type="caution">
    <text evidence="1">The sequence shown here is derived from an EMBL/GenBank/DDBJ whole genome shotgun (WGS) entry which is preliminary data.</text>
</comment>
<proteinExistence type="predicted"/>
<keyword evidence="2" id="KW-1185">Reference proteome</keyword>
<accession>A0A7D9J6U6</accession>
<gene>
    <name evidence="1" type="ORF">PACLA_8A022779</name>
</gene>
<dbReference type="Proteomes" id="UP001152795">
    <property type="component" value="Unassembled WGS sequence"/>
</dbReference>
<reference evidence="1" key="1">
    <citation type="submission" date="2020-04" db="EMBL/GenBank/DDBJ databases">
        <authorList>
            <person name="Alioto T."/>
            <person name="Alioto T."/>
            <person name="Gomez Garrido J."/>
        </authorList>
    </citation>
    <scope>NUCLEOTIDE SEQUENCE</scope>
    <source>
        <strain evidence="1">A484AB</strain>
    </source>
</reference>
<dbReference type="EMBL" id="CACRXK020012381">
    <property type="protein sequence ID" value="CAB4023229.1"/>
    <property type="molecule type" value="Genomic_DNA"/>
</dbReference>
<name>A0A7D9J6U6_PARCT</name>
<dbReference type="AlphaFoldDB" id="A0A7D9J6U6"/>